<organism evidence="1 2">
    <name type="scientific">Glossina palpalis gambiensis</name>
    <dbReference type="NCBI Taxonomy" id="67801"/>
    <lineage>
        <taxon>Eukaryota</taxon>
        <taxon>Metazoa</taxon>
        <taxon>Ecdysozoa</taxon>
        <taxon>Arthropoda</taxon>
        <taxon>Hexapoda</taxon>
        <taxon>Insecta</taxon>
        <taxon>Pterygota</taxon>
        <taxon>Neoptera</taxon>
        <taxon>Endopterygota</taxon>
        <taxon>Diptera</taxon>
        <taxon>Brachycera</taxon>
        <taxon>Muscomorpha</taxon>
        <taxon>Hippoboscoidea</taxon>
        <taxon>Glossinidae</taxon>
        <taxon>Glossina</taxon>
    </lineage>
</organism>
<dbReference type="Pfam" id="PF09776">
    <property type="entry name" value="Mitoc_L55"/>
    <property type="match status" value="1"/>
</dbReference>
<keyword evidence="2" id="KW-1185">Reference proteome</keyword>
<dbReference type="InterPro" id="IPR044884">
    <property type="entry name" value="Ribosomal_mL55_sf"/>
</dbReference>
<reference evidence="1" key="2">
    <citation type="submission" date="2020-05" db="UniProtKB">
        <authorList>
            <consortium name="EnsemblMetazoa"/>
        </authorList>
    </citation>
    <scope>IDENTIFICATION</scope>
    <source>
        <strain evidence="1">IAEA</strain>
    </source>
</reference>
<dbReference type="STRING" id="67801.A0A1B0BJN8"/>
<reference evidence="2" key="1">
    <citation type="submission" date="2015-01" db="EMBL/GenBank/DDBJ databases">
        <authorList>
            <person name="Aksoy S."/>
            <person name="Warren W."/>
            <person name="Wilson R.K."/>
        </authorList>
    </citation>
    <scope>NUCLEOTIDE SEQUENCE [LARGE SCALE GENOMIC DNA]</scope>
    <source>
        <strain evidence="2">IAEA</strain>
    </source>
</reference>
<dbReference type="VEuPathDB" id="VectorBase:GPPI032263"/>
<sequence>MLLKYILPGISHHLRQTLTNNYRKGKFERIKLIYYYPFFVSISSSSASVTRLHRAVYTRQYPLVMILPDGSSINVRYPEPRKIIKLPLDLSTLSETERKARLDARKPRKKLKVVDEIEDNFNARKYMKYIKKK</sequence>
<dbReference type="PANTHER" id="PTHR34095:SF1">
    <property type="entry name" value="LARGE RIBOSOMAL SUBUNIT PROTEIN ML55"/>
    <property type="match status" value="1"/>
</dbReference>
<dbReference type="Gene3D" id="6.20.130.20">
    <property type="entry name" value="Mitochondrial ribosomal protein L55"/>
    <property type="match status" value="1"/>
</dbReference>
<protein>
    <recommendedName>
        <fullName evidence="3">39S ribosomal protein L55, mitochondrial</fullName>
    </recommendedName>
</protein>
<evidence type="ECO:0000313" key="2">
    <source>
        <dbReference type="Proteomes" id="UP000092460"/>
    </source>
</evidence>
<dbReference type="GO" id="GO:0005762">
    <property type="term" value="C:mitochondrial large ribosomal subunit"/>
    <property type="evidence" value="ECO:0007669"/>
    <property type="project" value="InterPro"/>
</dbReference>
<evidence type="ECO:0008006" key="3">
    <source>
        <dbReference type="Google" id="ProtNLM"/>
    </source>
</evidence>
<accession>A0A1B0BJN8</accession>
<dbReference type="EnsemblMetazoa" id="GPPI032263-RA">
    <property type="protein sequence ID" value="GPPI032263-PA"/>
    <property type="gene ID" value="GPPI032263"/>
</dbReference>
<dbReference type="InterPro" id="IPR018615">
    <property type="entry name" value="Ribosomal_mL55"/>
</dbReference>
<dbReference type="Proteomes" id="UP000092460">
    <property type="component" value="Unassembled WGS sequence"/>
</dbReference>
<proteinExistence type="predicted"/>
<dbReference type="PANTHER" id="PTHR34095">
    <property type="entry name" value="39S RIBOSOMAL PROTEIN L55, MITOCHONDRIAL"/>
    <property type="match status" value="1"/>
</dbReference>
<name>A0A1B0BJN8_9MUSC</name>
<dbReference type="GO" id="GO:0003735">
    <property type="term" value="F:structural constituent of ribosome"/>
    <property type="evidence" value="ECO:0007669"/>
    <property type="project" value="InterPro"/>
</dbReference>
<evidence type="ECO:0000313" key="1">
    <source>
        <dbReference type="EnsemblMetazoa" id="GPPI032263-PA"/>
    </source>
</evidence>
<dbReference type="EMBL" id="JXJN01015487">
    <property type="status" value="NOT_ANNOTATED_CDS"/>
    <property type="molecule type" value="Genomic_DNA"/>
</dbReference>
<dbReference type="GO" id="GO:0006412">
    <property type="term" value="P:translation"/>
    <property type="evidence" value="ECO:0007669"/>
    <property type="project" value="TreeGrafter"/>
</dbReference>
<dbReference type="AlphaFoldDB" id="A0A1B0BJN8"/>